<sequence>MTKTITADDLLKFSFLSDPQLSPDGNWVVYAVRTISEKKKYQSNLFVVNLTTNEAIPFTHGDSLDYQPRWSPDGQTIVFTSNRSGKQQVWKISFRGGEAEQLTNFKHGASQPVFSPDGHKLLLKVPLSDQDSVEEEADEKDNEDASKEAYATTRLKYKSDDAGLLHDTYQQLVLWDLKDETAVQLTSGKFDHQFGSFSPDGSRIAFSANRTDDPDRSFVSDIFEYDLKDGILTRLTNGIGMFIQPNYAPDGNKLSLLGHDLTYAGATLTRVWVLDRISKQLTCLTDDWDVQASDVAINDMGTGTAGKGALWDKQQDRLYFLGSQNGNTSVYQVSMEKQVSTVTGGSRQIYAFQLDNKGNAVIAVSDQLTPGDLYFVPKSGGDEKRLTAVNKWLDDRTLSSTEEIHFQASDGQKLHGWMMRPVGFTKEKKHPLIVEVHGGPHAMYSNAFMHEFQVLAAAGYGVLFINPRGSHGYGQTFVDAVRGDYGGKDYQDILDAVDYATSHFEWIDENRIGITGGSYGGFMTNWAVGHTNRFKAAVTQRSISNWISFYGVSDIGYFFTDWELKTNLLEDPDRMWKHSPLRYVKDIETPLLILHSENDFRCPIEQGEQLYVALKHQNKTTKFVRFPGSNHELSRSGDPSLRIRRLNEITDWFDHYL</sequence>
<evidence type="ECO:0000256" key="2">
    <source>
        <dbReference type="ARBA" id="ARBA00022825"/>
    </source>
</evidence>
<dbReference type="InterPro" id="IPR029058">
    <property type="entry name" value="AB_hydrolase_fold"/>
</dbReference>
<protein>
    <submittedName>
        <fullName evidence="4">Prolyl oligopeptidase family serine peptidase</fullName>
    </submittedName>
</protein>
<dbReference type="InterPro" id="IPR011659">
    <property type="entry name" value="WD40"/>
</dbReference>
<evidence type="ECO:0000256" key="1">
    <source>
        <dbReference type="ARBA" id="ARBA00022801"/>
    </source>
</evidence>
<dbReference type="Gene3D" id="3.40.50.1820">
    <property type="entry name" value="alpha/beta hydrolase"/>
    <property type="match status" value="1"/>
</dbReference>
<name>A0ABX7W0B9_9BACI</name>
<organism evidence="4 5">
    <name type="scientific">Sediminibacillus dalangtanensis</name>
    <dbReference type="NCBI Taxonomy" id="2729421"/>
    <lineage>
        <taxon>Bacteria</taxon>
        <taxon>Bacillati</taxon>
        <taxon>Bacillota</taxon>
        <taxon>Bacilli</taxon>
        <taxon>Bacillales</taxon>
        <taxon>Bacillaceae</taxon>
        <taxon>Sediminibacillus</taxon>
    </lineage>
</organism>
<dbReference type="Pfam" id="PF07676">
    <property type="entry name" value="PD40"/>
    <property type="match status" value="2"/>
</dbReference>
<evidence type="ECO:0000259" key="3">
    <source>
        <dbReference type="Pfam" id="PF00326"/>
    </source>
</evidence>
<keyword evidence="2" id="KW-0645">Protease</keyword>
<evidence type="ECO:0000313" key="5">
    <source>
        <dbReference type="Proteomes" id="UP000665043"/>
    </source>
</evidence>
<dbReference type="InterPro" id="IPR011042">
    <property type="entry name" value="6-blade_b-propeller_TolB-like"/>
</dbReference>
<dbReference type="Proteomes" id="UP000665043">
    <property type="component" value="Chromosome"/>
</dbReference>
<dbReference type="PANTHER" id="PTHR42776">
    <property type="entry name" value="SERINE PEPTIDASE S9 FAMILY MEMBER"/>
    <property type="match status" value="1"/>
</dbReference>
<dbReference type="PANTHER" id="PTHR42776:SF27">
    <property type="entry name" value="DIPEPTIDYL PEPTIDASE FAMILY MEMBER 6"/>
    <property type="match status" value="1"/>
</dbReference>
<dbReference type="InterPro" id="IPR001375">
    <property type="entry name" value="Peptidase_S9_cat"/>
</dbReference>
<keyword evidence="5" id="KW-1185">Reference proteome</keyword>
<gene>
    <name evidence="4" type="ORF">ERJ70_15710</name>
</gene>
<dbReference type="SUPFAM" id="SSF82171">
    <property type="entry name" value="DPP6 N-terminal domain-like"/>
    <property type="match status" value="1"/>
</dbReference>
<accession>A0ABX7W0B9</accession>
<proteinExistence type="predicted"/>
<keyword evidence="1" id="KW-0378">Hydrolase</keyword>
<dbReference type="Pfam" id="PF00326">
    <property type="entry name" value="Peptidase_S9"/>
    <property type="match status" value="1"/>
</dbReference>
<keyword evidence="2" id="KW-0720">Serine protease</keyword>
<dbReference type="EMBL" id="CP046956">
    <property type="protein sequence ID" value="QTN01579.1"/>
    <property type="molecule type" value="Genomic_DNA"/>
</dbReference>
<dbReference type="SUPFAM" id="SSF53474">
    <property type="entry name" value="alpha/beta-Hydrolases"/>
    <property type="match status" value="1"/>
</dbReference>
<dbReference type="Gene3D" id="2.120.10.30">
    <property type="entry name" value="TolB, C-terminal domain"/>
    <property type="match status" value="2"/>
</dbReference>
<feature type="domain" description="Peptidase S9 prolyl oligopeptidase catalytic" evidence="3">
    <location>
        <begin position="447"/>
        <end position="657"/>
    </location>
</feature>
<reference evidence="4 5" key="1">
    <citation type="submission" date="2019-12" db="EMBL/GenBank/DDBJ databases">
        <title>The whole genome sequencing of a strain isolated from a Mars analog, Dalangtan Playa.</title>
        <authorList>
            <person name="Huang T."/>
        </authorList>
    </citation>
    <scope>NUCLEOTIDE SEQUENCE [LARGE SCALE GENOMIC DNA]</scope>
    <source>
        <strain evidence="4 5">DP4-553-S</strain>
    </source>
</reference>
<evidence type="ECO:0000313" key="4">
    <source>
        <dbReference type="EMBL" id="QTN01579.1"/>
    </source>
</evidence>